<dbReference type="Proteomes" id="UP000183987">
    <property type="component" value="Unassembled WGS sequence"/>
</dbReference>
<feature type="region of interest" description="Disordered" evidence="1">
    <location>
        <begin position="1"/>
        <end position="21"/>
    </location>
</feature>
<proteinExistence type="predicted"/>
<evidence type="ECO:0000256" key="1">
    <source>
        <dbReference type="SAM" id="MobiDB-lite"/>
    </source>
</evidence>
<accession>A0A1M5F4L0</accession>
<sequence length="88" mass="9852">MSTIRGGHYQPRFPPVRAATADRYDRRPENCLERLDNKVGDFFAYDGETTNPARAGNWSVRDGVSALGNTTLQDESRSNADVAAYPMW</sequence>
<gene>
    <name evidence="2" type="ORF">SAMN05444339_1175</name>
</gene>
<keyword evidence="3" id="KW-1185">Reference proteome</keyword>
<dbReference type="AlphaFoldDB" id="A0A1M5F4L0"/>
<evidence type="ECO:0000313" key="2">
    <source>
        <dbReference type="EMBL" id="SHF86032.1"/>
    </source>
</evidence>
<organism evidence="2 3">
    <name type="scientific">Loktanella atrilutea</name>
    <dbReference type="NCBI Taxonomy" id="366533"/>
    <lineage>
        <taxon>Bacteria</taxon>
        <taxon>Pseudomonadati</taxon>
        <taxon>Pseudomonadota</taxon>
        <taxon>Alphaproteobacteria</taxon>
        <taxon>Rhodobacterales</taxon>
        <taxon>Roseobacteraceae</taxon>
        <taxon>Loktanella</taxon>
    </lineage>
</organism>
<protein>
    <submittedName>
        <fullName evidence="2">Uncharacterized protein</fullName>
    </submittedName>
</protein>
<name>A0A1M5F4L0_LOKAT</name>
<dbReference type="EMBL" id="FQUE01000017">
    <property type="protein sequence ID" value="SHF86032.1"/>
    <property type="molecule type" value="Genomic_DNA"/>
</dbReference>
<reference evidence="3" key="1">
    <citation type="submission" date="2016-11" db="EMBL/GenBank/DDBJ databases">
        <authorList>
            <person name="Varghese N."/>
            <person name="Submissions S."/>
        </authorList>
    </citation>
    <scope>NUCLEOTIDE SEQUENCE [LARGE SCALE GENOMIC DNA]</scope>
    <source>
        <strain evidence="3">DSM 29326</strain>
    </source>
</reference>
<evidence type="ECO:0000313" key="3">
    <source>
        <dbReference type="Proteomes" id="UP000183987"/>
    </source>
</evidence>